<dbReference type="Pfam" id="PF13439">
    <property type="entry name" value="Glyco_transf_4"/>
    <property type="match status" value="1"/>
</dbReference>
<name>A0ABS5M4D1_9MICO</name>
<evidence type="ECO:0000256" key="2">
    <source>
        <dbReference type="ARBA" id="ARBA00022679"/>
    </source>
</evidence>
<protein>
    <submittedName>
        <fullName evidence="5">Glycosyltransferase family 4 protein</fullName>
    </submittedName>
</protein>
<keyword evidence="1" id="KW-0328">Glycosyltransferase</keyword>
<dbReference type="InterPro" id="IPR028098">
    <property type="entry name" value="Glyco_trans_4-like_N"/>
</dbReference>
<gene>
    <name evidence="5" type="ORF">JSQ98_07590</name>
</gene>
<dbReference type="Pfam" id="PF00534">
    <property type="entry name" value="Glycos_transf_1"/>
    <property type="match status" value="1"/>
</dbReference>
<dbReference type="Proteomes" id="UP000811492">
    <property type="component" value="Unassembled WGS sequence"/>
</dbReference>
<dbReference type="Gene3D" id="3.40.50.2000">
    <property type="entry name" value="Glycogen Phosphorylase B"/>
    <property type="match status" value="2"/>
</dbReference>
<keyword evidence="2" id="KW-0808">Transferase</keyword>
<evidence type="ECO:0000259" key="3">
    <source>
        <dbReference type="Pfam" id="PF00534"/>
    </source>
</evidence>
<sequence length="374" mass="41487">MRVLVVTPWFPSRMHTGSGVFNLRDAEMIAAKHDVRVLHLIRPDWFLETEESRSDLDVRRVPFSITEPRTWARARRAIRDELAGAELLHTMAFPALVPFSGVRVRVPWLHTEHWSGLTKPLGGLKAMLKRLLFRRLRRPDVVVAVSESLADTIRPWCRSVPLIIENAVPMPERGCMSEPFTSGASLRLISVGGLVAHKGPIAAVQATAELVRRGFDAHLRWVGQGADRAEVEAAIVETGLSARVQLVGQVDRTELEHHLLSSHVFMLPTAGETFGIALAEALACGLPVVTSGTGGHTFMIKDFDAAKVAHRNPSDLADAVEELLAQDNADLRRATTLRARERFSENRRIEAYAAAYEATFAGMSSRPRTNHSWR</sequence>
<evidence type="ECO:0000259" key="4">
    <source>
        <dbReference type="Pfam" id="PF13439"/>
    </source>
</evidence>
<accession>A0ABS5M4D1</accession>
<keyword evidence="6" id="KW-1185">Reference proteome</keyword>
<comment type="caution">
    <text evidence="5">The sequence shown here is derived from an EMBL/GenBank/DDBJ whole genome shotgun (WGS) entry which is preliminary data.</text>
</comment>
<evidence type="ECO:0000313" key="6">
    <source>
        <dbReference type="Proteomes" id="UP000811492"/>
    </source>
</evidence>
<feature type="domain" description="Glycosyltransferase subfamily 4-like N-terminal" evidence="4">
    <location>
        <begin position="27"/>
        <end position="158"/>
    </location>
</feature>
<evidence type="ECO:0000313" key="5">
    <source>
        <dbReference type="EMBL" id="MBS3182054.1"/>
    </source>
</evidence>
<proteinExistence type="predicted"/>
<reference evidence="5 6" key="1">
    <citation type="submission" date="2021-02" db="EMBL/GenBank/DDBJ databases">
        <title>Draft genome and description of Leucobacter sp nov strain Marseille-Q4368.</title>
        <authorList>
            <person name="Boxberger M."/>
            <person name="La Scola B."/>
        </authorList>
    </citation>
    <scope>NUCLEOTIDE SEQUENCE [LARGE SCALE GENOMIC DNA]</scope>
    <source>
        <strain evidence="5 6">Marseille-Q4368</strain>
    </source>
</reference>
<evidence type="ECO:0000256" key="1">
    <source>
        <dbReference type="ARBA" id="ARBA00022676"/>
    </source>
</evidence>
<feature type="domain" description="Glycosyl transferase family 1" evidence="3">
    <location>
        <begin position="188"/>
        <end position="340"/>
    </location>
</feature>
<dbReference type="InterPro" id="IPR001296">
    <property type="entry name" value="Glyco_trans_1"/>
</dbReference>
<dbReference type="EMBL" id="JAFEVO010000001">
    <property type="protein sequence ID" value="MBS3182054.1"/>
    <property type="molecule type" value="Genomic_DNA"/>
</dbReference>
<dbReference type="RefSeq" id="WP_211649061.1">
    <property type="nucleotide sequence ID" value="NZ_JAFEVO010000001.1"/>
</dbReference>
<dbReference type="CDD" id="cd03801">
    <property type="entry name" value="GT4_PimA-like"/>
    <property type="match status" value="1"/>
</dbReference>
<dbReference type="SUPFAM" id="SSF53756">
    <property type="entry name" value="UDP-Glycosyltransferase/glycogen phosphorylase"/>
    <property type="match status" value="1"/>
</dbReference>
<organism evidence="5 6">
    <name type="scientific">Leucobacter manosquensis</name>
    <dbReference type="NCBI Taxonomy" id="2810611"/>
    <lineage>
        <taxon>Bacteria</taxon>
        <taxon>Bacillati</taxon>
        <taxon>Actinomycetota</taxon>
        <taxon>Actinomycetes</taxon>
        <taxon>Micrococcales</taxon>
        <taxon>Microbacteriaceae</taxon>
        <taxon>Leucobacter</taxon>
    </lineage>
</organism>
<dbReference type="PANTHER" id="PTHR12526">
    <property type="entry name" value="GLYCOSYLTRANSFERASE"/>
    <property type="match status" value="1"/>
</dbReference>